<evidence type="ECO:0000259" key="8">
    <source>
        <dbReference type="Pfam" id="PF25183"/>
    </source>
</evidence>
<comment type="caution">
    <text evidence="9">The sequence shown here is derived from an EMBL/GenBank/DDBJ whole genome shotgun (WGS) entry which is preliminary data.</text>
</comment>
<dbReference type="SUPFAM" id="SSF49478">
    <property type="entry name" value="Cna protein B-type domain"/>
    <property type="match status" value="1"/>
</dbReference>
<dbReference type="Pfam" id="PF25183">
    <property type="entry name" value="OMP_b-brl_4"/>
    <property type="match status" value="1"/>
</dbReference>
<dbReference type="InterPro" id="IPR036942">
    <property type="entry name" value="Beta-barrel_TonB_sf"/>
</dbReference>
<dbReference type="Gene3D" id="2.40.170.20">
    <property type="entry name" value="TonB-dependent receptor, beta-barrel domain"/>
    <property type="match status" value="1"/>
</dbReference>
<gene>
    <name evidence="9" type="ORF">DB30_06076</name>
</gene>
<dbReference type="GO" id="GO:0015344">
    <property type="term" value="F:siderophore uptake transmembrane transporter activity"/>
    <property type="evidence" value="ECO:0007669"/>
    <property type="project" value="TreeGrafter"/>
</dbReference>
<evidence type="ECO:0000256" key="6">
    <source>
        <dbReference type="ARBA" id="ARBA00023237"/>
    </source>
</evidence>
<dbReference type="PANTHER" id="PTHR30069:SF46">
    <property type="entry name" value="OAR PROTEIN"/>
    <property type="match status" value="1"/>
</dbReference>
<keyword evidence="7" id="KW-0732">Signal</keyword>
<dbReference type="GO" id="GO:0044718">
    <property type="term" value="P:siderophore transmembrane transport"/>
    <property type="evidence" value="ECO:0007669"/>
    <property type="project" value="TreeGrafter"/>
</dbReference>
<dbReference type="EMBL" id="JMCC02000061">
    <property type="protein sequence ID" value="KIG15044.1"/>
    <property type="molecule type" value="Genomic_DNA"/>
</dbReference>
<evidence type="ECO:0000256" key="2">
    <source>
        <dbReference type="ARBA" id="ARBA00022448"/>
    </source>
</evidence>
<dbReference type="AlphaFoldDB" id="A0A0C1ZBF7"/>
<dbReference type="Proteomes" id="UP000031599">
    <property type="component" value="Unassembled WGS sequence"/>
</dbReference>
<dbReference type="RefSeq" id="WP_052552433.1">
    <property type="nucleotide sequence ID" value="NZ_JMCC02000061.1"/>
</dbReference>
<feature type="chain" id="PRO_5002157009" evidence="7">
    <location>
        <begin position="32"/>
        <end position="1166"/>
    </location>
</feature>
<comment type="subcellular location">
    <subcellularLocation>
        <location evidence="1">Cell outer membrane</location>
        <topology evidence="1">Multi-pass membrane protein</topology>
    </subcellularLocation>
</comment>
<keyword evidence="4" id="KW-0812">Transmembrane</keyword>
<dbReference type="SUPFAM" id="SSF56935">
    <property type="entry name" value="Porins"/>
    <property type="match status" value="1"/>
</dbReference>
<dbReference type="GO" id="GO:0009279">
    <property type="term" value="C:cell outer membrane"/>
    <property type="evidence" value="ECO:0007669"/>
    <property type="project" value="UniProtKB-SubCell"/>
</dbReference>
<evidence type="ECO:0000256" key="1">
    <source>
        <dbReference type="ARBA" id="ARBA00004571"/>
    </source>
</evidence>
<evidence type="ECO:0000256" key="3">
    <source>
        <dbReference type="ARBA" id="ARBA00022452"/>
    </source>
</evidence>
<reference evidence="9 10" key="1">
    <citation type="submission" date="2014-12" db="EMBL/GenBank/DDBJ databases">
        <title>Genome assembly of Enhygromyxa salina DSM 15201.</title>
        <authorList>
            <person name="Sharma G."/>
            <person name="Subramanian S."/>
        </authorList>
    </citation>
    <scope>NUCLEOTIDE SEQUENCE [LARGE SCALE GENOMIC DNA]</scope>
    <source>
        <strain evidence="9 10">DSM 15201</strain>
    </source>
</reference>
<evidence type="ECO:0000313" key="9">
    <source>
        <dbReference type="EMBL" id="KIG15044.1"/>
    </source>
</evidence>
<dbReference type="Gene3D" id="2.60.40.1120">
    <property type="entry name" value="Carboxypeptidase-like, regulatory domain"/>
    <property type="match status" value="1"/>
</dbReference>
<feature type="signal peptide" evidence="7">
    <location>
        <begin position="1"/>
        <end position="31"/>
    </location>
</feature>
<keyword evidence="2" id="KW-0813">Transport</keyword>
<accession>A0A0C1ZBF7</accession>
<proteinExistence type="predicted"/>
<keyword evidence="6" id="KW-0998">Cell outer membrane</keyword>
<dbReference type="InterPro" id="IPR039426">
    <property type="entry name" value="TonB-dep_rcpt-like"/>
</dbReference>
<organism evidence="9 10">
    <name type="scientific">Enhygromyxa salina</name>
    <dbReference type="NCBI Taxonomy" id="215803"/>
    <lineage>
        <taxon>Bacteria</taxon>
        <taxon>Pseudomonadati</taxon>
        <taxon>Myxococcota</taxon>
        <taxon>Polyangia</taxon>
        <taxon>Nannocystales</taxon>
        <taxon>Nannocystaceae</taxon>
        <taxon>Enhygromyxa</taxon>
    </lineage>
</organism>
<protein>
    <submittedName>
        <fullName evidence="9">Oar protein</fullName>
    </submittedName>
</protein>
<dbReference type="PANTHER" id="PTHR30069">
    <property type="entry name" value="TONB-DEPENDENT OUTER MEMBRANE RECEPTOR"/>
    <property type="match status" value="1"/>
</dbReference>
<feature type="domain" description="TonB-dependent transporter Oar-like beta-barrel" evidence="8">
    <location>
        <begin position="716"/>
        <end position="1044"/>
    </location>
</feature>
<keyword evidence="5" id="KW-0472">Membrane</keyword>
<sequence length="1166" mass="128078">MKRSLLKSLISVSLVTVPGFALLLTPELAEAAPPSSDKGVINGVVKNSTNSQPIEDAIVILQCTCLSGEVERRTNSRGIYSFADLPSGNYTIQVLSGKANVSKITQLPRGAKFRANFSLNPEQDQVIEIVVEAAPVASNPAAAMTIGMEEAKQLPVGSNTSRDFTAVVDISPTASRDAAGISLAGTTGAETKYTVDGANITNPAFGTVGASIVQEFIQDVEIKESGYDAEFGGASGGQVSARRVAGTNTLRGEAGVRFTPRLAEPRLITATDEALRVTQVGDFQAQAYAVVSGPIKKDKVFFTVGLAPGGTQFTLTQSFYNRQDLDGSGGYEDCPYENGTNDCVEGGNYIASTKFASQKFRTGAINFQYIAGIDWAVTPRHKLGLTALGGPSFLRTTYRLPFSFDPNAFGTNPSSDPLGGAARIATGVVNDHFGTTLGHTTSVGLNYEGRVLDDKMEIDAGVSYYQSVYEDAWRLDNPNLKNLPATQEQDSQGRNLYEFLDRAGAVGDVEGVDEACNGADLPGIACPTRRWLSGGIGEYDRDIQRRVQANLAFTHFFEAAGSHQVKWGGSMSWDNRRSIYTYSGQNEADFYDNCAAGDEGGGEYCYNAADNTYEFDRSTRVNNHRFIRVDTDNPDNRFTRGFGSIRHEQKDLRAIADPLGRGVRMDNYDETLSTFNYGVFLQDKWAILSNLYISGGVRWEVQDMRDIFGDTKILIWDNVAPRVGVVYDWTDEGKSRLYASYGWFYQPLPLQLNSRVFGGLVGVNRFYNQSDCFGQTTTVNGDTHPRVDDQGQPTEWCVDTNQGTTGLTEGAIVPRLKGNYNQQFQVGYEQEVVEDLVLGFRWLHTDLGRAVEDVSVNGGQTFIIANPGEAVSDKHIQEQRQLCSDLQSQFDAFDPNDEEKNTVARELNACNNKTLAFEQINEQFDKPTRNYDAWTFQLQKRFAKNWLLLASYTYSRLVGNYDGFVDPINGSVNIGASAQYDTPELVRNSYGPLSSNIPHRAKIDGFYSFDLKQAGRLTLGTSFRFQSGFPVNVRSDTPNFNYAGSFLIYMLPRGSGGQVQPNYQWNLSAGYAYPLPKDLEIEFNARVLNVTNAKAVLRVDDVYTFQAARPIAGGDLGDLKHAKVWAQGGGADNFFNRTIVQPQGNYGVETSFQQPLSAQFELKLRF</sequence>
<keyword evidence="3" id="KW-1134">Transmembrane beta strand</keyword>
<evidence type="ECO:0000256" key="5">
    <source>
        <dbReference type="ARBA" id="ARBA00023136"/>
    </source>
</evidence>
<evidence type="ECO:0000313" key="10">
    <source>
        <dbReference type="Proteomes" id="UP000031599"/>
    </source>
</evidence>
<dbReference type="InterPro" id="IPR057601">
    <property type="entry name" value="Oar-like_b-barrel"/>
</dbReference>
<evidence type="ECO:0000256" key="4">
    <source>
        <dbReference type="ARBA" id="ARBA00022692"/>
    </source>
</evidence>
<evidence type="ECO:0000256" key="7">
    <source>
        <dbReference type="SAM" id="SignalP"/>
    </source>
</evidence>
<name>A0A0C1ZBF7_9BACT</name>